<feature type="chain" id="PRO_5020818494" description="T9SS-like galactose binding domain-containing protein" evidence="1">
    <location>
        <begin position="36"/>
        <end position="1606"/>
    </location>
</feature>
<sequence>MIKKYKFKNRMKKHSRFLNHLLFFGLLLFYSVCFSQTSCSTALPITLNGTCGAINASDTSPNAPNVGVNCPGTFNRESWFTFTLATGPQNIVIRGTSTNNNRNLYLQLINGTCGGTLSELACANTVNNNSAQTEIIEYNSLPAGTYFIKASNVGNAGNINISSLCVSTPPSNNNCSGATNLTVNPTATCTTNSSGTTINATQSQTGCLGAADDDVWYSFVATSTAHTITVTPGSLSDAVLEVFSGSCGSLTSVSCVDGTFSGAETIALSGLTPSTTYFVRVYSFGNSTGQGTFSVCVTTPPNPCSSITTITACNTPISVTIPAGTGTYSTSACGFTTPGNELIYSFTPTVTGLYTINQTSSFTFIDYQYKLASLGCSATGWTCIDDIFGASSSLGFTLTAGTQYFFLLDPESNTGGSVSFSITCPIPPPINDNCLGAISLTPTGSVCTYATYSTSGATASIETAPGCASYSGGDVWFSAVVPANGILLIDTIQGVVTDGGVAAYRGVCGSLILIECDDDDSANGAMPFLRLINQTPGSTIYIRFWEYGNDNNGTFGICVTTPNPPINDNPCSAIDLNTNTTCSFQSFTTLAATASPGVPAPGCASYTSGDVWFTTTVPANGIVRIDTQIGQVLDGGLAVYSGTCTGLTLIQCDNDSSVNGAMPYLNLTGQTPGNILYIRFWETNNDNPGTFGICLSTPCTPGNGQGNTTAGCPVIVTGGLGLIGADPDPLDACNASSCVELEASYLVVGETTSYSVEQINYNPPPYNFECLANPVSVNIDDVWSPIVNLPFNFCFYGNTYNSCLVGSNGMITFNTGTPGGATGYSFSNNLPSTVGALFANTIYGVYHDIDPSKGGEVGWELITLDTGCRALVAAWSNVPMFRTNSILYSGMIVLYENTNIIEVYVKEKNIEFNGSTNWNDGNAIIGLQNAAGTLATVAPGRNGLDTNWATSNEAWRFTPSGNTLTSITWYEGAGITGPAIGTTDVLSVCPTTTTTYTAQVTYNLCTGGTITELDQTTVTVNPDKVWNGSVDFDWNKPNNWIPVGIPNGSDCVTIPNTVNDPIISGTNYNGLAGTLTIHNNAILTVNSNNSITVTDFVDVNTGGTFLINNDASLVQINNVTNTGNITYKREANIRTLDYVYWSSPVFNQVFSGITSPIVSGPIYQWNPTIDNPNNTQGNWTVPSTTTMTRGKGYIIRGPSTSGFNNTTPNILVGTFTGVANNGDIFTQISRGDDENPLPHFGANGIEISNFSDNWNLIGNPYPSSIRASQFLFNNRTKILGNVRLWTHGNLPIYNTNPFYDSFGYNYTPGDYLTYTFTGTSCCPAAEDDLFIGAGQGFMVQMLDGPEGSDVVAFNNGLRNASYPNDYFFRFENPTQNNDINVNVNQLEKNRIWLDIINSTNKSERTLFGYIEGATNNLDHFYDCLTQNIGLMTIYTLSNNDKYLIQGKELPFDENDVVPIGIVIQTAGNHTIAIAGVDGIFNSHEIYLRDNLLNTVHDIKANPYQFYSSNGMFNNRFEIIYRNSTLSIGEISSKNEVIVFTKNEINIVSNEVIDSIEVFNILGQKIEAINNIDRENVIINSIAKSNTSLLLKIKLENGIIVTKKVIY</sequence>
<keyword evidence="1" id="KW-0732">Signal</keyword>
<evidence type="ECO:0000313" key="3">
    <source>
        <dbReference type="EMBL" id="TDP58365.1"/>
    </source>
</evidence>
<feature type="domain" description="T9SS-like galactose binding" evidence="2">
    <location>
        <begin position="172"/>
        <end position="294"/>
    </location>
</feature>
<dbReference type="Proteomes" id="UP000295260">
    <property type="component" value="Unassembled WGS sequence"/>
</dbReference>
<feature type="domain" description="T9SS-like galactose binding" evidence="2">
    <location>
        <begin position="431"/>
        <end position="520"/>
    </location>
</feature>
<reference evidence="3 4" key="1">
    <citation type="submission" date="2019-03" db="EMBL/GenBank/DDBJ databases">
        <title>Genomic Encyclopedia of Archaeal and Bacterial Type Strains, Phase II (KMG-II): from individual species to whole genera.</title>
        <authorList>
            <person name="Goeker M."/>
        </authorList>
    </citation>
    <scope>NUCLEOTIDE SEQUENCE [LARGE SCALE GENOMIC DNA]</scope>
    <source>
        <strain evidence="3 4">DSM 25687</strain>
    </source>
</reference>
<proteinExistence type="predicted"/>
<dbReference type="InterPro" id="IPR056600">
    <property type="entry name" value="GBD_T9SS_assoc"/>
</dbReference>
<name>A0A4R6Q8B6_9FLAO</name>
<dbReference type="Gene3D" id="2.60.120.380">
    <property type="match status" value="2"/>
</dbReference>
<protein>
    <recommendedName>
        <fullName evidence="2">T9SS-like galactose binding domain-containing protein</fullName>
    </recommendedName>
</protein>
<dbReference type="Pfam" id="PF23759">
    <property type="entry name" value="GBD_T9SS_assoc"/>
    <property type="match status" value="3"/>
</dbReference>
<organism evidence="3 4">
    <name type="scientific">Flavobacterium dankookense</name>
    <dbReference type="NCBI Taxonomy" id="706186"/>
    <lineage>
        <taxon>Bacteria</taxon>
        <taxon>Pseudomonadati</taxon>
        <taxon>Bacteroidota</taxon>
        <taxon>Flavobacteriia</taxon>
        <taxon>Flavobacteriales</taxon>
        <taxon>Flavobacteriaceae</taxon>
        <taxon>Flavobacterium</taxon>
    </lineage>
</organism>
<keyword evidence="4" id="KW-1185">Reference proteome</keyword>
<feature type="domain" description="T9SS-like galactose binding" evidence="2">
    <location>
        <begin position="567"/>
        <end position="658"/>
    </location>
</feature>
<dbReference type="EMBL" id="SNXR01000015">
    <property type="protein sequence ID" value="TDP58365.1"/>
    <property type="molecule type" value="Genomic_DNA"/>
</dbReference>
<accession>A0A4R6Q8B6</accession>
<comment type="caution">
    <text evidence="3">The sequence shown here is derived from an EMBL/GenBank/DDBJ whole genome shotgun (WGS) entry which is preliminary data.</text>
</comment>
<evidence type="ECO:0000313" key="4">
    <source>
        <dbReference type="Proteomes" id="UP000295260"/>
    </source>
</evidence>
<evidence type="ECO:0000256" key="1">
    <source>
        <dbReference type="SAM" id="SignalP"/>
    </source>
</evidence>
<feature type="signal peptide" evidence="1">
    <location>
        <begin position="1"/>
        <end position="35"/>
    </location>
</feature>
<gene>
    <name evidence="3" type="ORF">BC748_2408</name>
</gene>
<evidence type="ECO:0000259" key="2">
    <source>
        <dbReference type="Pfam" id="PF23759"/>
    </source>
</evidence>